<accession>A0ABU7C816</accession>
<feature type="signal peptide" evidence="1">
    <location>
        <begin position="1"/>
        <end position="16"/>
    </location>
</feature>
<keyword evidence="1" id="KW-0732">Signal</keyword>
<reference evidence="2 3" key="1">
    <citation type="submission" date="2021-07" db="EMBL/GenBank/DDBJ databases">
        <authorList>
            <person name="Palmer J.M."/>
        </authorList>
    </citation>
    <scope>NUCLEOTIDE SEQUENCE [LARGE SCALE GENOMIC DNA]</scope>
    <source>
        <strain evidence="2 3">AT_MEX2019</strain>
        <tissue evidence="2">Muscle</tissue>
    </source>
</reference>
<name>A0ABU7C816_9TELE</name>
<comment type="caution">
    <text evidence="2">The sequence shown here is derived from an EMBL/GenBank/DDBJ whole genome shotgun (WGS) entry which is preliminary data.</text>
</comment>
<sequence>MIKPIFVLRIPILSSAFVLDSYQAGSFLSSPSPEPSHKRTLSTLQRKPPHIELVSLFRAHTEQHQVNSLLISLLKTWILSPPGDLTTITHEIFVCFIPDYITNKAVFILLPPPECSLYVGQSYFEHNDT</sequence>
<protein>
    <submittedName>
        <fullName evidence="2">Uncharacterized protein</fullName>
    </submittedName>
</protein>
<evidence type="ECO:0000256" key="1">
    <source>
        <dbReference type="SAM" id="SignalP"/>
    </source>
</evidence>
<feature type="chain" id="PRO_5046552014" evidence="1">
    <location>
        <begin position="17"/>
        <end position="129"/>
    </location>
</feature>
<evidence type="ECO:0000313" key="3">
    <source>
        <dbReference type="Proteomes" id="UP001345963"/>
    </source>
</evidence>
<dbReference type="Proteomes" id="UP001345963">
    <property type="component" value="Unassembled WGS sequence"/>
</dbReference>
<dbReference type="EMBL" id="JAHUTI010081384">
    <property type="protein sequence ID" value="MED6258817.1"/>
    <property type="molecule type" value="Genomic_DNA"/>
</dbReference>
<evidence type="ECO:0000313" key="2">
    <source>
        <dbReference type="EMBL" id="MED6258817.1"/>
    </source>
</evidence>
<keyword evidence="3" id="KW-1185">Reference proteome</keyword>
<organism evidence="2 3">
    <name type="scientific">Ataeniobius toweri</name>
    <dbReference type="NCBI Taxonomy" id="208326"/>
    <lineage>
        <taxon>Eukaryota</taxon>
        <taxon>Metazoa</taxon>
        <taxon>Chordata</taxon>
        <taxon>Craniata</taxon>
        <taxon>Vertebrata</taxon>
        <taxon>Euteleostomi</taxon>
        <taxon>Actinopterygii</taxon>
        <taxon>Neopterygii</taxon>
        <taxon>Teleostei</taxon>
        <taxon>Neoteleostei</taxon>
        <taxon>Acanthomorphata</taxon>
        <taxon>Ovalentaria</taxon>
        <taxon>Atherinomorphae</taxon>
        <taxon>Cyprinodontiformes</taxon>
        <taxon>Goodeidae</taxon>
        <taxon>Ataeniobius</taxon>
    </lineage>
</organism>
<gene>
    <name evidence="2" type="ORF">ATANTOWER_012786</name>
</gene>
<proteinExistence type="predicted"/>